<dbReference type="InterPro" id="IPR037914">
    <property type="entry name" value="SpoVT-AbrB_sf"/>
</dbReference>
<evidence type="ECO:0000259" key="1">
    <source>
        <dbReference type="SMART" id="SM00966"/>
    </source>
</evidence>
<feature type="domain" description="SpoVT-AbrB" evidence="1">
    <location>
        <begin position="6"/>
        <end position="51"/>
    </location>
</feature>
<dbReference type="PATRIC" id="fig|33995.3.peg.3527"/>
<dbReference type="STRING" id="33995.KOEU_31850"/>
<dbReference type="GO" id="GO:0003677">
    <property type="term" value="F:DNA binding"/>
    <property type="evidence" value="ECO:0007669"/>
    <property type="project" value="InterPro"/>
</dbReference>
<name>A0A0M0EDE4_KOMEU</name>
<accession>A0A0M0EDE4</accession>
<evidence type="ECO:0000313" key="3">
    <source>
        <dbReference type="Proteomes" id="UP000037566"/>
    </source>
</evidence>
<evidence type="ECO:0000313" key="2">
    <source>
        <dbReference type="EMBL" id="KON63304.1"/>
    </source>
</evidence>
<dbReference type="PANTHER" id="PTHR40516">
    <property type="entry name" value="ANTITOXIN CHPS-RELATED"/>
    <property type="match status" value="1"/>
</dbReference>
<dbReference type="RefSeq" id="WP_082267073.1">
    <property type="nucleotide sequence ID" value="NZ_LHUQ01000033.1"/>
</dbReference>
<reference evidence="2" key="1">
    <citation type="submission" date="2015-08" db="EMBL/GenBank/DDBJ databases">
        <title>Draft genome sequence of Komagataeibacter europaeus CECT 8546 a cellulose producer strain from vinegar produced by the traditional method.</title>
        <authorList>
            <person name="Poehlein A."/>
            <person name="Valera M.J."/>
            <person name="Haack F.S."/>
            <person name="Mas A."/>
            <person name="Daniel R."/>
            <person name="Streit W.R."/>
            <person name="Mateo E."/>
        </authorList>
    </citation>
    <scope>NUCLEOTIDE SEQUENCE [LARGE SCALE GENOMIC DNA]</scope>
    <source>
        <strain evidence="2">CECT 8546</strain>
    </source>
</reference>
<keyword evidence="3" id="KW-1185">Reference proteome</keyword>
<dbReference type="SMART" id="SM00966">
    <property type="entry name" value="SpoVT_AbrB"/>
    <property type="match status" value="1"/>
</dbReference>
<dbReference type="OrthoDB" id="9795766at2"/>
<dbReference type="EMBL" id="LHUQ01000033">
    <property type="protein sequence ID" value="KON63304.1"/>
    <property type="molecule type" value="Genomic_DNA"/>
</dbReference>
<dbReference type="InterPro" id="IPR007159">
    <property type="entry name" value="SpoVT-AbrB_dom"/>
</dbReference>
<dbReference type="GO" id="GO:0097351">
    <property type="term" value="F:toxin sequestering activity"/>
    <property type="evidence" value="ECO:0007669"/>
    <property type="project" value="InterPro"/>
</dbReference>
<organism evidence="2 3">
    <name type="scientific">Komagataeibacter europaeus</name>
    <name type="common">Gluconacetobacter europaeus</name>
    <dbReference type="NCBI Taxonomy" id="33995"/>
    <lineage>
        <taxon>Bacteria</taxon>
        <taxon>Pseudomonadati</taxon>
        <taxon>Pseudomonadota</taxon>
        <taxon>Alphaproteobacteria</taxon>
        <taxon>Acetobacterales</taxon>
        <taxon>Acetobacteraceae</taxon>
        <taxon>Komagataeibacter</taxon>
    </lineage>
</organism>
<proteinExistence type="predicted"/>
<dbReference type="Proteomes" id="UP000037566">
    <property type="component" value="Unassembled WGS sequence"/>
</dbReference>
<sequence>MQITVRKWGNSAAIRLPTGVLEAVSLKIDQVVDVHEEDGRIIIEPVRATPLKLADLVAGITDLNRHDEIDFGPSVGGESW</sequence>
<comment type="caution">
    <text evidence="2">The sequence shown here is derived from an EMBL/GenBank/DDBJ whole genome shotgun (WGS) entry which is preliminary data.</text>
</comment>
<dbReference type="PANTHER" id="PTHR40516:SF1">
    <property type="entry name" value="ANTITOXIN CHPS-RELATED"/>
    <property type="match status" value="1"/>
</dbReference>
<dbReference type="Gene3D" id="2.10.260.10">
    <property type="match status" value="1"/>
</dbReference>
<protein>
    <submittedName>
        <fullName evidence="2">Antitoxin MazE</fullName>
    </submittedName>
</protein>
<dbReference type="SUPFAM" id="SSF89447">
    <property type="entry name" value="AbrB/MazE/MraZ-like"/>
    <property type="match status" value="1"/>
</dbReference>
<dbReference type="AlphaFoldDB" id="A0A0M0EDE4"/>
<dbReference type="InterPro" id="IPR039052">
    <property type="entry name" value="Antitox_PemI-like"/>
</dbReference>
<dbReference type="Pfam" id="PF04014">
    <property type="entry name" value="MazE_antitoxin"/>
    <property type="match status" value="1"/>
</dbReference>
<gene>
    <name evidence="2" type="primary">mazE2</name>
    <name evidence="2" type="ORF">KOEU_31850</name>
</gene>